<dbReference type="GO" id="GO:0004553">
    <property type="term" value="F:hydrolase activity, hydrolyzing O-glycosyl compounds"/>
    <property type="evidence" value="ECO:0007669"/>
    <property type="project" value="InterPro"/>
</dbReference>
<dbReference type="Gene3D" id="3.20.20.80">
    <property type="entry name" value="Glycosidases"/>
    <property type="match status" value="1"/>
</dbReference>
<dbReference type="Proteomes" id="UP000237347">
    <property type="component" value="Unassembled WGS sequence"/>
</dbReference>
<evidence type="ECO:0000256" key="1">
    <source>
        <dbReference type="ARBA" id="ARBA00005641"/>
    </source>
</evidence>
<reference evidence="6 7" key="1">
    <citation type="journal article" date="2018" name="Sci. Data">
        <title>The draft genome sequence of cork oak.</title>
        <authorList>
            <person name="Ramos A.M."/>
            <person name="Usie A."/>
            <person name="Barbosa P."/>
            <person name="Barros P.M."/>
            <person name="Capote T."/>
            <person name="Chaves I."/>
            <person name="Simoes F."/>
            <person name="Abreu I."/>
            <person name="Carrasquinho I."/>
            <person name="Faro C."/>
            <person name="Guimaraes J.B."/>
            <person name="Mendonca D."/>
            <person name="Nobrega F."/>
            <person name="Rodrigues L."/>
            <person name="Saibo N.J.M."/>
            <person name="Varela M.C."/>
            <person name="Egas C."/>
            <person name="Matos J."/>
            <person name="Miguel C.M."/>
            <person name="Oliveira M.M."/>
            <person name="Ricardo C.P."/>
            <person name="Goncalves S."/>
        </authorList>
    </citation>
    <scope>NUCLEOTIDE SEQUENCE [LARGE SCALE GENOMIC DNA]</scope>
    <source>
        <strain evidence="7">cv. HL8</strain>
    </source>
</reference>
<dbReference type="GO" id="GO:0051017">
    <property type="term" value="P:actin filament bundle assembly"/>
    <property type="evidence" value="ECO:0007669"/>
    <property type="project" value="TreeGrafter"/>
</dbReference>
<dbReference type="GO" id="GO:0015629">
    <property type="term" value="C:actin cytoskeleton"/>
    <property type="evidence" value="ECO:0007669"/>
    <property type="project" value="TreeGrafter"/>
</dbReference>
<proteinExistence type="inferred from homology"/>
<keyword evidence="2 4" id="KW-0378">Hydrolase</keyword>
<evidence type="ECO:0000256" key="4">
    <source>
        <dbReference type="RuleBase" id="RU361153"/>
    </source>
</evidence>
<evidence type="ECO:0000313" key="6">
    <source>
        <dbReference type="EMBL" id="KAK7854957.1"/>
    </source>
</evidence>
<evidence type="ECO:0000256" key="2">
    <source>
        <dbReference type="ARBA" id="ARBA00022801"/>
    </source>
</evidence>
<keyword evidence="3 4" id="KW-0326">Glycosidase</keyword>
<protein>
    <submittedName>
        <fullName evidence="6">Glucan 1</fullName>
    </submittedName>
</protein>
<dbReference type="PANTHER" id="PTHR10551:SF13">
    <property type="entry name" value="GLUCAN 1,3-BETA-GLUCOSIDASE ARB_04467-RELATED"/>
    <property type="match status" value="1"/>
</dbReference>
<evidence type="ECO:0000313" key="7">
    <source>
        <dbReference type="Proteomes" id="UP000237347"/>
    </source>
</evidence>
<dbReference type="GO" id="GO:0007163">
    <property type="term" value="P:establishment or maintenance of cell polarity"/>
    <property type="evidence" value="ECO:0007669"/>
    <property type="project" value="TreeGrafter"/>
</dbReference>
<name>A0AAW0LTL4_QUESU</name>
<dbReference type="GO" id="GO:0000272">
    <property type="term" value="P:polysaccharide catabolic process"/>
    <property type="evidence" value="ECO:0007669"/>
    <property type="project" value="InterPro"/>
</dbReference>
<dbReference type="InterPro" id="IPR010431">
    <property type="entry name" value="Fascin"/>
</dbReference>
<dbReference type="InterPro" id="IPR017853">
    <property type="entry name" value="GH"/>
</dbReference>
<evidence type="ECO:0000259" key="5">
    <source>
        <dbReference type="Pfam" id="PF00150"/>
    </source>
</evidence>
<dbReference type="SUPFAM" id="SSF51445">
    <property type="entry name" value="(Trans)glycosidases"/>
    <property type="match status" value="1"/>
</dbReference>
<feature type="domain" description="Glycoside hydrolase family 5" evidence="5">
    <location>
        <begin position="2"/>
        <end position="149"/>
    </location>
</feature>
<dbReference type="AlphaFoldDB" id="A0AAW0LTL4"/>
<keyword evidence="7" id="KW-1185">Reference proteome</keyword>
<accession>A0AAW0LTL4</accession>
<sequence length="196" mass="22281">MKCGMKVIADLHVVQGSQNGNDHSGIRDGFQEWGDSNIKDIVAVIDFLAKRFNKLNFYSYYKTLFLCRYANNPSLATIELMNESHAPGVTPDSLKNYYKSEYDAVRKYTPSAYVILSNQLENADPKEQLSFARNFNHVVIDMHYYNLYLDEFSNMNVQSYALKTVTTSNGPLSFVNQSYAAVAAIAVVWYKSFLFG</sequence>
<dbReference type="GO" id="GO:0016477">
    <property type="term" value="P:cell migration"/>
    <property type="evidence" value="ECO:0007669"/>
    <property type="project" value="TreeGrafter"/>
</dbReference>
<comment type="similarity">
    <text evidence="1 4">Belongs to the glycosyl hydrolase 5 (cellulase A) family.</text>
</comment>
<evidence type="ECO:0000256" key="3">
    <source>
        <dbReference type="ARBA" id="ARBA00023295"/>
    </source>
</evidence>
<dbReference type="Pfam" id="PF00150">
    <property type="entry name" value="Cellulase"/>
    <property type="match status" value="1"/>
</dbReference>
<comment type="caution">
    <text evidence="6">The sequence shown here is derived from an EMBL/GenBank/DDBJ whole genome shotgun (WGS) entry which is preliminary data.</text>
</comment>
<dbReference type="PANTHER" id="PTHR10551">
    <property type="entry name" value="FASCIN"/>
    <property type="match status" value="1"/>
</dbReference>
<dbReference type="InterPro" id="IPR001547">
    <property type="entry name" value="Glyco_hydro_5"/>
</dbReference>
<dbReference type="GO" id="GO:0005737">
    <property type="term" value="C:cytoplasm"/>
    <property type="evidence" value="ECO:0007669"/>
    <property type="project" value="TreeGrafter"/>
</dbReference>
<gene>
    <name evidence="6" type="primary">exgA_5</name>
    <name evidence="6" type="ORF">CFP56_030168</name>
</gene>
<dbReference type="EMBL" id="PKMF04000050">
    <property type="protein sequence ID" value="KAK7854957.1"/>
    <property type="molecule type" value="Genomic_DNA"/>
</dbReference>
<organism evidence="6 7">
    <name type="scientific">Quercus suber</name>
    <name type="common">Cork oak</name>
    <dbReference type="NCBI Taxonomy" id="58331"/>
    <lineage>
        <taxon>Eukaryota</taxon>
        <taxon>Viridiplantae</taxon>
        <taxon>Streptophyta</taxon>
        <taxon>Embryophyta</taxon>
        <taxon>Tracheophyta</taxon>
        <taxon>Spermatophyta</taxon>
        <taxon>Magnoliopsida</taxon>
        <taxon>eudicotyledons</taxon>
        <taxon>Gunneridae</taxon>
        <taxon>Pentapetalae</taxon>
        <taxon>rosids</taxon>
        <taxon>fabids</taxon>
        <taxon>Fagales</taxon>
        <taxon>Fagaceae</taxon>
        <taxon>Quercus</taxon>
    </lineage>
</organism>
<dbReference type="GO" id="GO:0051015">
    <property type="term" value="F:actin filament binding"/>
    <property type="evidence" value="ECO:0007669"/>
    <property type="project" value="InterPro"/>
</dbReference>